<evidence type="ECO:0000256" key="4">
    <source>
        <dbReference type="ARBA" id="ARBA00022989"/>
    </source>
</evidence>
<keyword evidence="3 6" id="KW-0812">Transmembrane</keyword>
<comment type="subcellular location">
    <subcellularLocation>
        <location evidence="1">Membrane</location>
        <topology evidence="1">Multi-pass membrane protein</topology>
    </subcellularLocation>
</comment>
<feature type="transmembrane region" description="Helical" evidence="6">
    <location>
        <begin position="145"/>
        <end position="162"/>
    </location>
</feature>
<dbReference type="CDD" id="cd10432">
    <property type="entry name" value="BI-1-like_bacterial"/>
    <property type="match status" value="1"/>
</dbReference>
<gene>
    <name evidence="7" type="ORF">JW886_08170</name>
</gene>
<dbReference type="Pfam" id="PF01027">
    <property type="entry name" value="Bax1-I"/>
    <property type="match status" value="1"/>
</dbReference>
<keyword evidence="4 6" id="KW-1133">Transmembrane helix</keyword>
<evidence type="ECO:0000256" key="6">
    <source>
        <dbReference type="RuleBase" id="RU004379"/>
    </source>
</evidence>
<feature type="transmembrane region" description="Helical" evidence="6">
    <location>
        <begin position="54"/>
        <end position="74"/>
    </location>
</feature>
<dbReference type="PANTHER" id="PTHR23291">
    <property type="entry name" value="BAX INHIBITOR-RELATED"/>
    <property type="match status" value="1"/>
</dbReference>
<reference evidence="7 8" key="1">
    <citation type="submission" date="2021-02" db="EMBL/GenBank/DDBJ databases">
        <title>Complete genome sequence of Lactococcus lactis strain K_LL004.</title>
        <authorList>
            <person name="Kim H.B."/>
        </authorList>
    </citation>
    <scope>NUCLEOTIDE SEQUENCE [LARGE SCALE GENOMIC DNA]</scope>
    <source>
        <strain evidence="7 8">K_LL004</strain>
    </source>
</reference>
<keyword evidence="8" id="KW-1185">Reference proteome</keyword>
<feature type="transmembrane region" description="Helical" evidence="6">
    <location>
        <begin position="86"/>
        <end position="108"/>
    </location>
</feature>
<feature type="transmembrane region" description="Helical" evidence="6">
    <location>
        <begin position="168"/>
        <end position="186"/>
    </location>
</feature>
<dbReference type="PANTHER" id="PTHR23291:SF50">
    <property type="entry name" value="PROTEIN LIFEGUARD 4"/>
    <property type="match status" value="1"/>
</dbReference>
<dbReference type="InterPro" id="IPR006214">
    <property type="entry name" value="Bax_inhibitor_1-related"/>
</dbReference>
<dbReference type="EMBL" id="CP070872">
    <property type="protein sequence ID" value="QSE76427.1"/>
    <property type="molecule type" value="Genomic_DNA"/>
</dbReference>
<evidence type="ECO:0000256" key="3">
    <source>
        <dbReference type="ARBA" id="ARBA00022692"/>
    </source>
</evidence>
<feature type="transmembrane region" description="Helical" evidence="6">
    <location>
        <begin position="25"/>
        <end position="48"/>
    </location>
</feature>
<feature type="transmembrane region" description="Helical" evidence="6">
    <location>
        <begin position="114"/>
        <end position="133"/>
    </location>
</feature>
<dbReference type="AlphaFoldDB" id="A0AA45KFJ7"/>
<evidence type="ECO:0000313" key="8">
    <source>
        <dbReference type="Proteomes" id="UP000663608"/>
    </source>
</evidence>
<keyword evidence="5 6" id="KW-0472">Membrane</keyword>
<evidence type="ECO:0000256" key="1">
    <source>
        <dbReference type="ARBA" id="ARBA00004141"/>
    </source>
</evidence>
<evidence type="ECO:0000256" key="2">
    <source>
        <dbReference type="ARBA" id="ARBA00010350"/>
    </source>
</evidence>
<evidence type="ECO:0000256" key="5">
    <source>
        <dbReference type="ARBA" id="ARBA00023136"/>
    </source>
</evidence>
<feature type="transmembrane region" description="Helical" evidence="6">
    <location>
        <begin position="206"/>
        <end position="229"/>
    </location>
</feature>
<evidence type="ECO:0000313" key="7">
    <source>
        <dbReference type="EMBL" id="QSE76427.1"/>
    </source>
</evidence>
<sequence>MQNMNDNDIIFDQQRDGLNAFFSKIYALMGVGVLVSALVSWIMITFFLDNMTAILQSGSLFFLVLWIIPLVMVVSLQSLAMKNSKMALPIFIGYAAFMGFLISFTLLMYTATSITLAFVTAAAMFFGLSLYGRLTKRNLSAMGKALGVAVWGLIVAMFLNFFVGGTALMFVTSIAGVVIFAGLIAWDNQKITQVYNHNNGQVSDGWAISMALALYLDFLNMFLFLLRIFGIAGGNNRD</sequence>
<dbReference type="Proteomes" id="UP000663608">
    <property type="component" value="Chromosome"/>
</dbReference>
<accession>A0AA45KFJ7</accession>
<proteinExistence type="inferred from homology"/>
<dbReference type="KEGG" id="lti:JW886_08170"/>
<organism evidence="7 8">
    <name type="scientific">Lactococcus taiwanensis</name>
    <dbReference type="NCBI Taxonomy" id="1151742"/>
    <lineage>
        <taxon>Bacteria</taxon>
        <taxon>Bacillati</taxon>
        <taxon>Bacillota</taxon>
        <taxon>Bacilli</taxon>
        <taxon>Lactobacillales</taxon>
        <taxon>Streptococcaceae</taxon>
        <taxon>Lactococcus</taxon>
    </lineage>
</organism>
<protein>
    <submittedName>
        <fullName evidence="7">Bax inhibitor-1/YccA family protein</fullName>
    </submittedName>
</protein>
<comment type="similarity">
    <text evidence="2 6">Belongs to the BI1 family.</text>
</comment>
<dbReference type="RefSeq" id="WP_082272354.1">
    <property type="nucleotide sequence ID" value="NZ_CP070872.1"/>
</dbReference>
<name>A0AA45KFJ7_9LACT</name>
<dbReference type="GO" id="GO:0005886">
    <property type="term" value="C:plasma membrane"/>
    <property type="evidence" value="ECO:0007669"/>
    <property type="project" value="TreeGrafter"/>
</dbReference>